<dbReference type="OrthoDB" id="10513774at2759"/>
<keyword evidence="2" id="KW-0812">Transmembrane</keyword>
<organism evidence="3 4">
    <name type="scientific">Mytilus galloprovincialis</name>
    <name type="common">Mediterranean mussel</name>
    <dbReference type="NCBI Taxonomy" id="29158"/>
    <lineage>
        <taxon>Eukaryota</taxon>
        <taxon>Metazoa</taxon>
        <taxon>Spiralia</taxon>
        <taxon>Lophotrochozoa</taxon>
        <taxon>Mollusca</taxon>
        <taxon>Bivalvia</taxon>
        <taxon>Autobranchia</taxon>
        <taxon>Pteriomorphia</taxon>
        <taxon>Mytilida</taxon>
        <taxon>Mytiloidea</taxon>
        <taxon>Mytilidae</taxon>
        <taxon>Mytilinae</taxon>
        <taxon>Mytilus</taxon>
    </lineage>
</organism>
<dbReference type="EMBL" id="UYJE01007160">
    <property type="protein sequence ID" value="VDI52203.1"/>
    <property type="molecule type" value="Genomic_DNA"/>
</dbReference>
<keyword evidence="2" id="KW-1133">Transmembrane helix</keyword>
<dbReference type="Proteomes" id="UP000596742">
    <property type="component" value="Unassembled WGS sequence"/>
</dbReference>
<feature type="transmembrane region" description="Helical" evidence="2">
    <location>
        <begin position="285"/>
        <end position="308"/>
    </location>
</feature>
<comment type="caution">
    <text evidence="3">The sequence shown here is derived from an EMBL/GenBank/DDBJ whole genome shotgun (WGS) entry which is preliminary data.</text>
</comment>
<protein>
    <submittedName>
        <fullName evidence="3">Uncharacterized protein</fullName>
    </submittedName>
</protein>
<reference evidence="3" key="1">
    <citation type="submission" date="2018-11" db="EMBL/GenBank/DDBJ databases">
        <authorList>
            <person name="Alioto T."/>
            <person name="Alioto T."/>
        </authorList>
    </citation>
    <scope>NUCLEOTIDE SEQUENCE</scope>
</reference>
<gene>
    <name evidence="3" type="ORF">MGAL_10B035401</name>
</gene>
<dbReference type="AlphaFoldDB" id="A0A8B6FQ27"/>
<accession>A0A8B6FQ27</accession>
<keyword evidence="2" id="KW-0472">Membrane</keyword>
<feature type="region of interest" description="Disordered" evidence="1">
    <location>
        <begin position="182"/>
        <end position="206"/>
    </location>
</feature>
<keyword evidence="4" id="KW-1185">Reference proteome</keyword>
<proteinExistence type="predicted"/>
<evidence type="ECO:0000256" key="2">
    <source>
        <dbReference type="SAM" id="Phobius"/>
    </source>
</evidence>
<evidence type="ECO:0000256" key="1">
    <source>
        <dbReference type="SAM" id="MobiDB-lite"/>
    </source>
</evidence>
<evidence type="ECO:0000313" key="3">
    <source>
        <dbReference type="EMBL" id="VDI52203.1"/>
    </source>
</evidence>
<feature type="compositionally biased region" description="Low complexity" evidence="1">
    <location>
        <begin position="184"/>
        <end position="202"/>
    </location>
</feature>
<name>A0A8B6FQ27_MYTGA</name>
<evidence type="ECO:0000313" key="4">
    <source>
        <dbReference type="Proteomes" id="UP000596742"/>
    </source>
</evidence>
<sequence length="550" mass="61678">MKLFSDKDDIKGTNSSSSIFPSTFKITSVLYGRRSAQMTSGENKIYQVNEKDKHRKKRETYVNRDKTVSANKRVVKQYKEEHNTVMSFDKQREKTSNVSTTTTTTTSSILSQTHSTNSTFTPNINISTFSTLHSNPNIGKNGTSHTEIQKMSTTTPYSITLNVTENYTIDSEPSTTAVELMTVNSSTSSSSEPNNTNDSETNGISTQSHIETVNSTTANIDSSGLSTLSSTEKGIDRYISDELSTQQSGQTNKTFDTTYQFTNTTMSHESREENILHPFTSNIDVLTVTAASASTVIVVISLIICIVLRKRKRTECKSGDVKRNGDYELAMEVMSDQTLKDWTDFRSYETPWDLDSGEYHIPSEVNNTYQTLDFTVRSHVTPKFAAENNYSFANIANINQKGDNFTKGKNTMFELKGIVDESDRNQQKTPLFYQSPSTKAIPSEETVAYCDTAIVHQEFLYDVPKNSIIDGVINPKNYFTGNQNAVATIPSKEINQLKSTRILKDKTVNAMDSFKEKLNMSLSKKLFRQPNAYPMNPFPPSDTEIYSFAK</sequence>